<dbReference type="SUPFAM" id="SSF64307">
    <property type="entry name" value="SirA-like"/>
    <property type="match status" value="1"/>
</dbReference>
<dbReference type="AlphaFoldDB" id="A0A4S8PRM6"/>
<reference evidence="3" key="1">
    <citation type="submission" date="2019-04" db="EMBL/GenBank/DDBJ databases">
        <title>Nocardioides xinjiangensis sp. nov.</title>
        <authorList>
            <person name="Liu S."/>
        </authorList>
    </citation>
    <scope>NUCLEOTIDE SEQUENCE [LARGE SCALE GENOMIC DNA]</scope>
    <source>
        <strain evidence="3">18</strain>
    </source>
</reference>
<keyword evidence="3" id="KW-1185">Reference proteome</keyword>
<dbReference type="GO" id="GO:0016740">
    <property type="term" value="F:transferase activity"/>
    <property type="evidence" value="ECO:0007669"/>
    <property type="project" value="UniProtKB-KW"/>
</dbReference>
<dbReference type="CDD" id="cd00291">
    <property type="entry name" value="SirA_YedF_YeeD"/>
    <property type="match status" value="1"/>
</dbReference>
<reference evidence="2 3" key="2">
    <citation type="submission" date="2019-05" db="EMBL/GenBank/DDBJ databases">
        <title>Glycomyces buryatensis sp. nov.</title>
        <authorList>
            <person name="Nikitina E."/>
        </authorList>
    </citation>
    <scope>NUCLEOTIDE SEQUENCE [LARGE SCALE GENOMIC DNA]</scope>
    <source>
        <strain evidence="2 3">18</strain>
    </source>
</reference>
<dbReference type="Gene3D" id="3.30.110.40">
    <property type="entry name" value="TusA-like domain"/>
    <property type="match status" value="1"/>
</dbReference>
<protein>
    <submittedName>
        <fullName evidence="2">Sulfurtransferase TusA family protein</fullName>
    </submittedName>
</protein>
<evidence type="ECO:0000313" key="2">
    <source>
        <dbReference type="EMBL" id="THV32871.1"/>
    </source>
</evidence>
<proteinExistence type="predicted"/>
<feature type="domain" description="UPF0033" evidence="1">
    <location>
        <begin position="24"/>
        <end position="79"/>
    </location>
</feature>
<keyword evidence="2" id="KW-0808">Transferase</keyword>
<dbReference type="OrthoDB" id="8636759at2"/>
<dbReference type="InterPro" id="IPR036868">
    <property type="entry name" value="TusA-like_sf"/>
</dbReference>
<organism evidence="2 3">
    <name type="scientific">Glycomyces buryatensis</name>
    <dbReference type="NCBI Taxonomy" id="2570927"/>
    <lineage>
        <taxon>Bacteria</taxon>
        <taxon>Bacillati</taxon>
        <taxon>Actinomycetota</taxon>
        <taxon>Actinomycetes</taxon>
        <taxon>Glycomycetales</taxon>
        <taxon>Glycomycetaceae</taxon>
        <taxon>Glycomyces</taxon>
    </lineage>
</organism>
<gene>
    <name evidence="2" type="ORF">FAB82_26565</name>
</gene>
<sequence>MTSAAPVPAAVCDGGTLDCNGGLLIAIRRALNGIAVGAILEIRSQAPSVEVDLPAWCELAGHPLELVARNGSESSYFVRRGR</sequence>
<accession>A0A4S8PRM6</accession>
<dbReference type="Pfam" id="PF01206">
    <property type="entry name" value="TusA"/>
    <property type="match status" value="1"/>
</dbReference>
<dbReference type="RefSeq" id="WP_136537604.1">
    <property type="nucleotide sequence ID" value="NZ_STGY01000086.1"/>
</dbReference>
<dbReference type="Proteomes" id="UP000308760">
    <property type="component" value="Unassembled WGS sequence"/>
</dbReference>
<name>A0A4S8PRM6_9ACTN</name>
<dbReference type="InterPro" id="IPR001455">
    <property type="entry name" value="TusA-like"/>
</dbReference>
<comment type="caution">
    <text evidence="2">The sequence shown here is derived from an EMBL/GenBank/DDBJ whole genome shotgun (WGS) entry which is preliminary data.</text>
</comment>
<evidence type="ECO:0000259" key="1">
    <source>
        <dbReference type="Pfam" id="PF01206"/>
    </source>
</evidence>
<evidence type="ECO:0000313" key="3">
    <source>
        <dbReference type="Proteomes" id="UP000308760"/>
    </source>
</evidence>
<dbReference type="EMBL" id="STGY01000086">
    <property type="protein sequence ID" value="THV32871.1"/>
    <property type="molecule type" value="Genomic_DNA"/>
</dbReference>